<feature type="region of interest" description="Disordered" evidence="2">
    <location>
        <begin position="324"/>
        <end position="362"/>
    </location>
</feature>
<evidence type="ECO:0000256" key="2">
    <source>
        <dbReference type="SAM" id="MobiDB-lite"/>
    </source>
</evidence>
<feature type="compositionally biased region" description="Low complexity" evidence="2">
    <location>
        <begin position="69"/>
        <end position="85"/>
    </location>
</feature>
<dbReference type="PROSITE" id="PS50157">
    <property type="entry name" value="ZINC_FINGER_C2H2_2"/>
    <property type="match status" value="1"/>
</dbReference>
<reference evidence="4" key="2">
    <citation type="journal article" date="2023" name="IMA Fungus">
        <title>Comparative genomic study of the Penicillium genus elucidates a diverse pangenome and 15 lateral gene transfer events.</title>
        <authorList>
            <person name="Petersen C."/>
            <person name="Sorensen T."/>
            <person name="Nielsen M.R."/>
            <person name="Sondergaard T.E."/>
            <person name="Sorensen J.L."/>
            <person name="Fitzpatrick D.A."/>
            <person name="Frisvad J.C."/>
            <person name="Nielsen K.L."/>
        </authorList>
    </citation>
    <scope>NUCLEOTIDE SEQUENCE</scope>
    <source>
        <strain evidence="4">IBT 29864</strain>
    </source>
</reference>
<feature type="compositionally biased region" description="Basic and acidic residues" evidence="2">
    <location>
        <begin position="337"/>
        <end position="354"/>
    </location>
</feature>
<gene>
    <name evidence="4" type="ORF">N7496_001252</name>
</gene>
<evidence type="ECO:0000313" key="5">
    <source>
        <dbReference type="Proteomes" id="UP001147782"/>
    </source>
</evidence>
<dbReference type="AlphaFoldDB" id="A0A9X0B6N9"/>
<keyword evidence="1" id="KW-0479">Metal-binding</keyword>
<evidence type="ECO:0000313" key="4">
    <source>
        <dbReference type="EMBL" id="KAJ5390184.1"/>
    </source>
</evidence>
<dbReference type="OrthoDB" id="428577at2759"/>
<dbReference type="Proteomes" id="UP001147782">
    <property type="component" value="Unassembled WGS sequence"/>
</dbReference>
<evidence type="ECO:0000256" key="1">
    <source>
        <dbReference type="PROSITE-ProRule" id="PRU00042"/>
    </source>
</evidence>
<feature type="region of interest" description="Disordered" evidence="2">
    <location>
        <begin position="422"/>
        <end position="528"/>
    </location>
</feature>
<feature type="region of interest" description="Disordered" evidence="2">
    <location>
        <begin position="66"/>
        <end position="130"/>
    </location>
</feature>
<dbReference type="EMBL" id="JAPZBS010000001">
    <property type="protein sequence ID" value="KAJ5390184.1"/>
    <property type="molecule type" value="Genomic_DNA"/>
</dbReference>
<name>A0A9X0B6N9_9EURO</name>
<dbReference type="RefSeq" id="XP_056560912.1">
    <property type="nucleotide sequence ID" value="XM_056694183.1"/>
</dbReference>
<proteinExistence type="predicted"/>
<feature type="region of interest" description="Disordered" evidence="2">
    <location>
        <begin position="1"/>
        <end position="22"/>
    </location>
</feature>
<evidence type="ECO:0000259" key="3">
    <source>
        <dbReference type="PROSITE" id="PS50157"/>
    </source>
</evidence>
<protein>
    <recommendedName>
        <fullName evidence="3">C2H2-type domain-containing protein</fullName>
    </recommendedName>
</protein>
<sequence length="1218" mass="136598">MDDDTDWTFWDGTGPTEDVKMEDDQTDVAWNENPFTMPEFPAPPTIYPPPTVYPIPSWAASTISTNSNPSVFSGSTRSSGSSNSRLSRRYRPSPMSSGPASLVFDASHDNKRRVLPQQPGVPERESQHAANRARILRDLALHLESVGTDLQNGQTVLPNQLFILRNRLKDAMSHVEDLISQTSNPQSLVQPTPEAAPEAAHEAFADTLPTFNQSEEYWCCFCEKNGLTAARFKRRQLFKRHLIRCHFPSHEYHCPEIGCGRIYRRRHELVGHFRVEHNRSLQQEELDKVTFPLICPPLCGICFTMVRGWERLYQCVTNHCLVSPSNTGHDSSQMTSLKEDKNEPPPETSERHGTDINPSGAMEPISEWLADDEFYSWLPLPSPPDDGEAQEPLPFSLAFLGAGAHINQTEIQQSLPENLMEDTQRDLSTTPPVPLRKDSSSQPPKQYVPKPPEHESQVSTPVDKSGKFNFTSLPKTTPTPASQPGPDLAQRMQVHEPAPRVLVGSNTSKSSQTSDDEESHSMQTNITRPDQEDVFDLDTGIADNEDMEHILNPGAYYRKLDLLERRTAEICGIKRPEVQPKSQLKCRDSLKKSRDALRNLMEEGFCNNAMSILVKDQSRPNVARAVRVSLDDINDVLEGKRIFYSLDESGKIITLREWPKLQQLLGNLPLGRPPSESTWAYLNYLQFLADALSIGLVSFSGSHVCRFDENLWGKEKSEISIGNGYSFALRDLACLKDFLGGPAWVLGKEQTDVPTTGLKVSLTVEDLQQLWGPVWFMGGLGDEGVFIRTEAGYIIPLPRHMQTDQSLEEIECHWTSSYTGYETESPILLRSSSRILIGTEPCTATGLNINEGCPAPFNFLQARILPQLQPSGAHNAYHTLDGWDLTMQATLGSYVQAGGALKWKRNPARKWKTSIIEKCKYGKPNLRSLLSSHIGLEVSACTGNAHRVTLWDALRLSQTIAKRDQEESPQHEDPPPCLHRIADPDCIKSCWTRLFSTDDIDSSVNIPPEGDPKRKEYLRRIIMNAIIALEDTGVDHDSNLQAYWPFTENARTHRIELSPSSGEINNWIRVIKDSRDVATFAVASQRCMEVHHGQKRTCTMPCQVGNFTRPKTTLYTRILLNPPFQSTCMENHDCHMKDSSMGNGVDKLVPNEHFVLGEAALTVQSIFSGTENVIIATASGSAVKNGWMKLVKLNRRKMFQEDLDLDLSTGYYSPLLIH</sequence>
<comment type="caution">
    <text evidence="4">The sequence shown here is derived from an EMBL/GenBank/DDBJ whole genome shotgun (WGS) entry which is preliminary data.</text>
</comment>
<reference evidence="4" key="1">
    <citation type="submission" date="2022-11" db="EMBL/GenBank/DDBJ databases">
        <authorList>
            <person name="Petersen C."/>
        </authorList>
    </citation>
    <scope>NUCLEOTIDE SEQUENCE</scope>
    <source>
        <strain evidence="4">IBT 29864</strain>
    </source>
</reference>
<feature type="compositionally biased region" description="Polar residues" evidence="2">
    <location>
        <begin position="457"/>
        <end position="482"/>
    </location>
</feature>
<organism evidence="4 5">
    <name type="scientific">Penicillium cataractarum</name>
    <dbReference type="NCBI Taxonomy" id="2100454"/>
    <lineage>
        <taxon>Eukaryota</taxon>
        <taxon>Fungi</taxon>
        <taxon>Dikarya</taxon>
        <taxon>Ascomycota</taxon>
        <taxon>Pezizomycotina</taxon>
        <taxon>Eurotiomycetes</taxon>
        <taxon>Eurotiomycetidae</taxon>
        <taxon>Eurotiales</taxon>
        <taxon>Aspergillaceae</taxon>
        <taxon>Penicillium</taxon>
    </lineage>
</organism>
<dbReference type="SMART" id="SM00355">
    <property type="entry name" value="ZnF_C2H2"/>
    <property type="match status" value="2"/>
</dbReference>
<keyword evidence="5" id="KW-1185">Reference proteome</keyword>
<feature type="domain" description="C2H2-type" evidence="3">
    <location>
        <begin position="252"/>
        <end position="282"/>
    </location>
</feature>
<feature type="compositionally biased region" description="Polar residues" evidence="2">
    <location>
        <begin position="504"/>
        <end position="513"/>
    </location>
</feature>
<keyword evidence="1" id="KW-0862">Zinc</keyword>
<dbReference type="PROSITE" id="PS00028">
    <property type="entry name" value="ZINC_FINGER_C2H2_1"/>
    <property type="match status" value="1"/>
</dbReference>
<keyword evidence="1" id="KW-0863">Zinc-finger</keyword>
<feature type="compositionally biased region" description="Polar residues" evidence="2">
    <location>
        <begin position="324"/>
        <end position="336"/>
    </location>
</feature>
<dbReference type="GO" id="GO:0008270">
    <property type="term" value="F:zinc ion binding"/>
    <property type="evidence" value="ECO:0007669"/>
    <property type="project" value="UniProtKB-KW"/>
</dbReference>
<dbReference type="GeneID" id="81433360"/>
<accession>A0A9X0B6N9</accession>
<feature type="compositionally biased region" description="Low complexity" evidence="2">
    <location>
        <begin position="7"/>
        <end position="16"/>
    </location>
</feature>
<dbReference type="InterPro" id="IPR013087">
    <property type="entry name" value="Znf_C2H2_type"/>
</dbReference>